<dbReference type="GO" id="GO:0005783">
    <property type="term" value="C:endoplasmic reticulum"/>
    <property type="evidence" value="ECO:0007669"/>
    <property type="project" value="TreeGrafter"/>
</dbReference>
<dbReference type="EMBL" id="CAJNRE010005868">
    <property type="protein sequence ID" value="CAF2050341.1"/>
    <property type="molecule type" value="Genomic_DNA"/>
</dbReference>
<feature type="region of interest" description="Disordered" evidence="2">
    <location>
        <begin position="115"/>
        <end position="139"/>
    </location>
</feature>
<dbReference type="PANTHER" id="PTHR31019">
    <property type="entry name" value="SMALL INTEGRAL MEMBRANE PROTEIN 14"/>
    <property type="match status" value="1"/>
</dbReference>
<keyword evidence="3" id="KW-0812">Transmembrane</keyword>
<dbReference type="Pfam" id="PF11027">
    <property type="entry name" value="DUF2615"/>
    <property type="match status" value="1"/>
</dbReference>
<evidence type="ECO:0000313" key="5">
    <source>
        <dbReference type="EMBL" id="CAF2050341.1"/>
    </source>
</evidence>
<evidence type="ECO:0000313" key="4">
    <source>
        <dbReference type="EMBL" id="CAF2048098.1"/>
    </source>
</evidence>
<gene>
    <name evidence="5" type="ORF">MBJ925_LOCUS12886</name>
    <name evidence="4" type="ORF">WKI299_LOCUS9643</name>
</gene>
<name>A0A816PHH2_9BILA</name>
<proteinExistence type="predicted"/>
<evidence type="ECO:0000313" key="6">
    <source>
        <dbReference type="Proteomes" id="UP000663856"/>
    </source>
</evidence>
<keyword evidence="3" id="KW-0472">Membrane</keyword>
<feature type="transmembrane region" description="Helical" evidence="3">
    <location>
        <begin position="89"/>
        <end position="106"/>
    </location>
</feature>
<dbReference type="AlphaFoldDB" id="A0A816PHH2"/>
<dbReference type="Proteomes" id="UP000663856">
    <property type="component" value="Unassembled WGS sequence"/>
</dbReference>
<protein>
    <recommendedName>
        <fullName evidence="1">Small integral membrane protein 14</fullName>
    </recommendedName>
</protein>
<accession>A0A816PHH2</accession>
<evidence type="ECO:0000256" key="2">
    <source>
        <dbReference type="SAM" id="MobiDB-lite"/>
    </source>
</evidence>
<keyword evidence="3" id="KW-1133">Transmembrane helix</keyword>
<organism evidence="4 6">
    <name type="scientific">Rotaria magnacalcarata</name>
    <dbReference type="NCBI Taxonomy" id="392030"/>
    <lineage>
        <taxon>Eukaryota</taxon>
        <taxon>Metazoa</taxon>
        <taxon>Spiralia</taxon>
        <taxon>Gnathifera</taxon>
        <taxon>Rotifera</taxon>
        <taxon>Eurotatoria</taxon>
        <taxon>Bdelloidea</taxon>
        <taxon>Philodinida</taxon>
        <taxon>Philodinidae</taxon>
        <taxon>Rotaria</taxon>
    </lineage>
</organism>
<feature type="compositionally biased region" description="Polar residues" evidence="2">
    <location>
        <begin position="119"/>
        <end position="131"/>
    </location>
</feature>
<comment type="caution">
    <text evidence="4">The sequence shown here is derived from an EMBL/GenBank/DDBJ whole genome shotgun (WGS) entry which is preliminary data.</text>
</comment>
<reference evidence="4" key="1">
    <citation type="submission" date="2021-02" db="EMBL/GenBank/DDBJ databases">
        <authorList>
            <person name="Nowell W R."/>
        </authorList>
    </citation>
    <scope>NUCLEOTIDE SEQUENCE</scope>
</reference>
<evidence type="ECO:0000256" key="3">
    <source>
        <dbReference type="SAM" id="Phobius"/>
    </source>
</evidence>
<evidence type="ECO:0000256" key="1">
    <source>
        <dbReference type="ARBA" id="ARBA00017902"/>
    </source>
</evidence>
<dbReference type="EMBL" id="CAJNRF010003191">
    <property type="protein sequence ID" value="CAF2048098.1"/>
    <property type="molecule type" value="Genomic_DNA"/>
</dbReference>
<dbReference type="PANTHER" id="PTHR31019:SF1">
    <property type="entry name" value="SMALL INTEGRAL MEMBRANE PROTEIN 14"/>
    <property type="match status" value="1"/>
</dbReference>
<dbReference type="Proteomes" id="UP000663824">
    <property type="component" value="Unassembled WGS sequence"/>
</dbReference>
<sequence length="139" mass="15516">MIKVNLYLRFISFQVCVYSIMDGSAGNLGDGGFDPCECINMIQMNHERAMNRLTDMLRNAQTTCTDTECFTGPLPGLPNTGGNTGMSNMYIMLAIWFAIALLLFLFRPRTLRNNRNTLGKPNNQDPHNNGQDPPAPEVQ</sequence>
<dbReference type="InterPro" id="IPR020309">
    <property type="entry name" value="Smim-14"/>
</dbReference>